<comment type="caution">
    <text evidence="2">The sequence shown here is derived from an EMBL/GenBank/DDBJ whole genome shotgun (WGS) entry which is preliminary data.</text>
</comment>
<dbReference type="Pfam" id="PF08447">
    <property type="entry name" value="PAS_3"/>
    <property type="match status" value="1"/>
</dbReference>
<evidence type="ECO:0000313" key="3">
    <source>
        <dbReference type="Proteomes" id="UP001160625"/>
    </source>
</evidence>
<dbReference type="EMBL" id="JARYGZ010000001">
    <property type="protein sequence ID" value="MDH7638389.1"/>
    <property type="molecule type" value="Genomic_DNA"/>
</dbReference>
<dbReference type="InterPro" id="IPR035965">
    <property type="entry name" value="PAS-like_dom_sf"/>
</dbReference>
<dbReference type="InterPro" id="IPR001610">
    <property type="entry name" value="PAC"/>
</dbReference>
<dbReference type="InterPro" id="IPR013655">
    <property type="entry name" value="PAS_fold_3"/>
</dbReference>
<proteinExistence type="predicted"/>
<organism evidence="2 3">
    <name type="scientific">Sphingomonas oryzagri</name>
    <dbReference type="NCBI Taxonomy" id="3042314"/>
    <lineage>
        <taxon>Bacteria</taxon>
        <taxon>Pseudomonadati</taxon>
        <taxon>Pseudomonadota</taxon>
        <taxon>Alphaproteobacteria</taxon>
        <taxon>Sphingomonadales</taxon>
        <taxon>Sphingomonadaceae</taxon>
        <taxon>Sphingomonas</taxon>
    </lineage>
</organism>
<dbReference type="Proteomes" id="UP001160625">
    <property type="component" value="Unassembled WGS sequence"/>
</dbReference>
<dbReference type="CDD" id="cd00130">
    <property type="entry name" value="PAS"/>
    <property type="match status" value="1"/>
</dbReference>
<sequence length="157" mass="17683">MVSVAAKEADVKPVAALPLTHSWPLFECAQQFELGTTFDAGMVAELPISCAIGRWECDLRDNRLTWSSAVYDLFGLPEHAPLVRSETLPIYAEESRAVMERLRAYAIRHRRGFTLDAELRPANGGTRWMRLIAAPIVEDGRVVRIHGIKRDISHQYP</sequence>
<evidence type="ECO:0000259" key="1">
    <source>
        <dbReference type="Pfam" id="PF08447"/>
    </source>
</evidence>
<name>A0ABT6N0V8_9SPHN</name>
<dbReference type="InterPro" id="IPR000014">
    <property type="entry name" value="PAS"/>
</dbReference>
<evidence type="ECO:0000313" key="2">
    <source>
        <dbReference type="EMBL" id="MDH7638389.1"/>
    </source>
</evidence>
<feature type="domain" description="PAS fold-3" evidence="1">
    <location>
        <begin position="64"/>
        <end position="148"/>
    </location>
</feature>
<reference evidence="2" key="1">
    <citation type="submission" date="2023-04" db="EMBL/GenBank/DDBJ databases">
        <title>Sphingomonas sp. MAHUQ-71 isolated from rice field.</title>
        <authorList>
            <person name="Huq M.A."/>
        </authorList>
    </citation>
    <scope>NUCLEOTIDE SEQUENCE</scope>
    <source>
        <strain evidence="2">MAHUQ-71</strain>
    </source>
</reference>
<accession>A0ABT6N0V8</accession>
<keyword evidence="3" id="KW-1185">Reference proteome</keyword>
<gene>
    <name evidence="2" type="ORF">QGN17_06565</name>
</gene>
<protein>
    <submittedName>
        <fullName evidence="2">PAS domain-containing protein</fullName>
    </submittedName>
</protein>
<dbReference type="SUPFAM" id="SSF55785">
    <property type="entry name" value="PYP-like sensor domain (PAS domain)"/>
    <property type="match status" value="1"/>
</dbReference>
<dbReference type="Gene3D" id="3.30.450.20">
    <property type="entry name" value="PAS domain"/>
    <property type="match status" value="1"/>
</dbReference>
<dbReference type="RefSeq" id="WP_281043697.1">
    <property type="nucleotide sequence ID" value="NZ_JARYGZ010000001.1"/>
</dbReference>
<dbReference type="NCBIfam" id="TIGR00229">
    <property type="entry name" value="sensory_box"/>
    <property type="match status" value="1"/>
</dbReference>
<dbReference type="SMART" id="SM00086">
    <property type="entry name" value="PAC"/>
    <property type="match status" value="1"/>
</dbReference>